<dbReference type="RefSeq" id="XP_001840426.2">
    <property type="nucleotide sequence ID" value="XM_001840374.2"/>
</dbReference>
<feature type="compositionally biased region" description="Basic and acidic residues" evidence="1">
    <location>
        <begin position="9"/>
        <end position="20"/>
    </location>
</feature>
<evidence type="ECO:0000256" key="1">
    <source>
        <dbReference type="SAM" id="MobiDB-lite"/>
    </source>
</evidence>
<comment type="caution">
    <text evidence="3">The sequence shown here is derived from an EMBL/GenBank/DDBJ whole genome shotgun (WGS) entry which is preliminary data.</text>
</comment>
<dbReference type="EMBL" id="AACS02000011">
    <property type="protein sequence ID" value="EAU81482.2"/>
    <property type="molecule type" value="Genomic_DNA"/>
</dbReference>
<dbReference type="VEuPathDB" id="FungiDB:CC1G_05312"/>
<dbReference type="GeneID" id="6017068"/>
<feature type="region of interest" description="Disordered" evidence="1">
    <location>
        <begin position="1"/>
        <end position="23"/>
    </location>
</feature>
<feature type="transmembrane region" description="Helical" evidence="2">
    <location>
        <begin position="173"/>
        <end position="194"/>
    </location>
</feature>
<name>A8PCL2_COPC7</name>
<evidence type="ECO:0000313" key="4">
    <source>
        <dbReference type="Proteomes" id="UP000001861"/>
    </source>
</evidence>
<protein>
    <submittedName>
        <fullName evidence="3">Uncharacterized protein</fullName>
    </submittedName>
</protein>
<keyword evidence="2" id="KW-0472">Membrane</keyword>
<keyword evidence="2" id="KW-0812">Transmembrane</keyword>
<proteinExistence type="predicted"/>
<dbReference type="InParanoid" id="A8PCL2"/>
<organism evidence="3 4">
    <name type="scientific">Coprinopsis cinerea (strain Okayama-7 / 130 / ATCC MYA-4618 / FGSC 9003)</name>
    <name type="common">Inky cap fungus</name>
    <name type="synonym">Hormographiella aspergillata</name>
    <dbReference type="NCBI Taxonomy" id="240176"/>
    <lineage>
        <taxon>Eukaryota</taxon>
        <taxon>Fungi</taxon>
        <taxon>Dikarya</taxon>
        <taxon>Basidiomycota</taxon>
        <taxon>Agaricomycotina</taxon>
        <taxon>Agaricomycetes</taxon>
        <taxon>Agaricomycetidae</taxon>
        <taxon>Agaricales</taxon>
        <taxon>Agaricineae</taxon>
        <taxon>Psathyrellaceae</taxon>
        <taxon>Coprinopsis</taxon>
    </lineage>
</organism>
<dbReference type="AlphaFoldDB" id="A8PCL2"/>
<feature type="region of interest" description="Disordered" evidence="1">
    <location>
        <begin position="79"/>
        <end position="125"/>
    </location>
</feature>
<feature type="region of interest" description="Disordered" evidence="1">
    <location>
        <begin position="40"/>
        <end position="67"/>
    </location>
</feature>
<evidence type="ECO:0000256" key="2">
    <source>
        <dbReference type="SAM" id="Phobius"/>
    </source>
</evidence>
<sequence length="318" mass="35435">MRPKKKKPDKPPDPPIHEQDNNIAHVEPALSLFDIVYSTDTEPDHTHNDIPRNPFIPMSNSTRRKSFRSNNPFYRTIPHPSASLEFGPRPHQINSSGGSEAGRSDVNYDHSSTTTNSHNSSTTVTTGSHNVTNYITNHYHYYNYFTPGQAPTKLPDLQPQSKMPRAGLSSRDLRFFFAGTGAGALIVISCLFGDPGSAQLSFWAGMGDEMPFLIILPLKGVRPDVREPSRQTKGRPSKFPASLYHLDVHRVPFNSARASLGGCSGQPERVRPLAVSGSALIYFYHTVKFKHNIESSRPTRKQPTSVRLWSVGCFRCYA</sequence>
<accession>A8PCL2</accession>
<dbReference type="Proteomes" id="UP000001861">
    <property type="component" value="Unassembled WGS sequence"/>
</dbReference>
<dbReference type="KEGG" id="cci:CC1G_05312"/>
<keyword evidence="4" id="KW-1185">Reference proteome</keyword>
<dbReference type="HOGENOM" id="CLU_874405_0_0_1"/>
<gene>
    <name evidence="3" type="ORF">CC1G_05312</name>
</gene>
<keyword evidence="2" id="KW-1133">Transmembrane helix</keyword>
<evidence type="ECO:0000313" key="3">
    <source>
        <dbReference type="EMBL" id="EAU81482.2"/>
    </source>
</evidence>
<feature type="compositionally biased region" description="Low complexity" evidence="1">
    <location>
        <begin position="110"/>
        <end position="125"/>
    </location>
</feature>
<reference evidence="3 4" key="1">
    <citation type="journal article" date="2010" name="Proc. Natl. Acad. Sci. U.S.A.">
        <title>Insights into evolution of multicellular fungi from the assembled chromosomes of the mushroom Coprinopsis cinerea (Coprinus cinereus).</title>
        <authorList>
            <person name="Stajich J.E."/>
            <person name="Wilke S.K."/>
            <person name="Ahren D."/>
            <person name="Au C.H."/>
            <person name="Birren B.W."/>
            <person name="Borodovsky M."/>
            <person name="Burns C."/>
            <person name="Canback B."/>
            <person name="Casselton L.A."/>
            <person name="Cheng C.K."/>
            <person name="Deng J."/>
            <person name="Dietrich F.S."/>
            <person name="Fargo D.C."/>
            <person name="Farman M.L."/>
            <person name="Gathman A.C."/>
            <person name="Goldberg J."/>
            <person name="Guigo R."/>
            <person name="Hoegger P.J."/>
            <person name="Hooker J.B."/>
            <person name="Huggins A."/>
            <person name="James T.Y."/>
            <person name="Kamada T."/>
            <person name="Kilaru S."/>
            <person name="Kodira C."/>
            <person name="Kues U."/>
            <person name="Kupfer D."/>
            <person name="Kwan H.S."/>
            <person name="Lomsadze A."/>
            <person name="Li W."/>
            <person name="Lilly W.W."/>
            <person name="Ma L.J."/>
            <person name="Mackey A.J."/>
            <person name="Manning G."/>
            <person name="Martin F."/>
            <person name="Muraguchi H."/>
            <person name="Natvig D.O."/>
            <person name="Palmerini H."/>
            <person name="Ramesh M.A."/>
            <person name="Rehmeyer C.J."/>
            <person name="Roe B.A."/>
            <person name="Shenoy N."/>
            <person name="Stanke M."/>
            <person name="Ter-Hovhannisyan V."/>
            <person name="Tunlid A."/>
            <person name="Velagapudi R."/>
            <person name="Vision T.J."/>
            <person name="Zeng Q."/>
            <person name="Zolan M.E."/>
            <person name="Pukkila P.J."/>
        </authorList>
    </citation>
    <scope>NUCLEOTIDE SEQUENCE [LARGE SCALE GENOMIC DNA]</scope>
    <source>
        <strain evidence="4">Okayama-7 / 130 / ATCC MYA-4618 / FGSC 9003</strain>
    </source>
</reference>